<evidence type="ECO:0000256" key="3">
    <source>
        <dbReference type="ARBA" id="ARBA00022676"/>
    </source>
</evidence>
<gene>
    <name evidence="8" type="primary">LOC123447205</name>
</gene>
<evidence type="ECO:0000256" key="6">
    <source>
        <dbReference type="SAM" id="MobiDB-lite"/>
    </source>
</evidence>
<feature type="domain" description="Exostosin GT47" evidence="7">
    <location>
        <begin position="60"/>
        <end position="416"/>
    </location>
</feature>
<keyword evidence="3" id="KW-0328">Glycosyltransferase</keyword>
<reference evidence="8" key="2">
    <citation type="submission" date="2020-10" db="EMBL/GenBank/DDBJ databases">
        <authorList>
            <person name="Scholz U."/>
            <person name="Mascher M."/>
            <person name="Fiebig A."/>
        </authorList>
    </citation>
    <scope>NUCLEOTIDE SEQUENCE [LARGE SCALE GENOMIC DNA]</scope>
    <source>
        <strain evidence="8">cv. Morex</strain>
    </source>
</reference>
<proteinExistence type="inferred from homology"/>
<dbReference type="PANTHER" id="PTHR11062">
    <property type="entry name" value="EXOSTOSIN HEPARAN SULFATE GLYCOSYLTRANSFERASE -RELATED"/>
    <property type="match status" value="1"/>
</dbReference>
<evidence type="ECO:0000256" key="4">
    <source>
        <dbReference type="ARBA" id="ARBA00022968"/>
    </source>
</evidence>
<sequence>MRQLAKPSAPKGGSTARSRRAVVGAKEKAVAGSFRRLCFAAVLAVTFFLYYRFSQLDDPCRGRYIHVYKLPPRFNTDMTRDACRGDANGAGRWPAGMCESIDNAGLGRPLADPADGVLTGEEGWYGTRQFALDIIFHNRMMQYECLTNHTTVATAIFVPFYAALDFARYAGSDNVTRDAASVDLAEWVKWRLLCDRQRPQDGHDNFLVAGRTARDLARDGGNSGGPNWGTNLLARPVGRNLSVLVVESSLSPNASEFAVPYPTYFHPRTDADVFRWQDRVRGLQRKWLMAFVSDKPRGTDSAATATIHDHVMAQCKASDACGHLQPDCDTETNTNQGECHSPVKTMRLLQSASFCLHPPPGGSPPSYTRRWVFDAMVAGCIPVFFHPASAHLQYRWHLPEDHAKYSVFIPEAGVRAGTARIEAVLRAIPAATVARMRDEVVRLIPTVVYADPKGKLETVKDAFDLTVDGMLDRVARLRQ</sequence>
<dbReference type="InterPro" id="IPR040911">
    <property type="entry name" value="Exostosin_GT47"/>
</dbReference>
<keyword evidence="5" id="KW-0333">Golgi apparatus</keyword>
<comment type="similarity">
    <text evidence="2">Belongs to the glycosyltransferase 47 family.</text>
</comment>
<evidence type="ECO:0000313" key="9">
    <source>
        <dbReference type="Proteomes" id="UP000011116"/>
    </source>
</evidence>
<keyword evidence="9" id="KW-1185">Reference proteome</keyword>
<dbReference type="AlphaFoldDB" id="A0A8I6XKP6"/>
<dbReference type="GO" id="GO:0016757">
    <property type="term" value="F:glycosyltransferase activity"/>
    <property type="evidence" value="ECO:0007669"/>
    <property type="project" value="UniProtKB-KW"/>
</dbReference>
<dbReference type="PANTHER" id="PTHR11062:SF352">
    <property type="entry name" value="EXOSTOSIN GT47 DOMAIN-CONTAINING PROTEIN"/>
    <property type="match status" value="1"/>
</dbReference>
<keyword evidence="3" id="KW-0808">Transferase</keyword>
<dbReference type="Pfam" id="PF03016">
    <property type="entry name" value="Exostosin_GT47"/>
    <property type="match status" value="1"/>
</dbReference>
<comment type="subcellular location">
    <subcellularLocation>
        <location evidence="1">Golgi apparatus membrane</location>
        <topology evidence="1">Single-pass type II membrane protein</topology>
    </subcellularLocation>
</comment>
<feature type="region of interest" description="Disordered" evidence="6">
    <location>
        <begin position="1"/>
        <end position="20"/>
    </location>
</feature>
<dbReference type="GO" id="GO:0000139">
    <property type="term" value="C:Golgi membrane"/>
    <property type="evidence" value="ECO:0007669"/>
    <property type="project" value="UniProtKB-SubCell"/>
</dbReference>
<evidence type="ECO:0000256" key="1">
    <source>
        <dbReference type="ARBA" id="ARBA00004323"/>
    </source>
</evidence>
<dbReference type="OrthoDB" id="671240at2759"/>
<accession>A0A8I6XKP6</accession>
<evidence type="ECO:0000256" key="2">
    <source>
        <dbReference type="ARBA" id="ARBA00010271"/>
    </source>
</evidence>
<protein>
    <recommendedName>
        <fullName evidence="7">Exostosin GT47 domain-containing protein</fullName>
    </recommendedName>
</protein>
<dbReference type="GeneID" id="123447205"/>
<reference evidence="8" key="3">
    <citation type="submission" date="2022-01" db="UniProtKB">
        <authorList>
            <consortium name="EnsemblPlants"/>
        </authorList>
    </citation>
    <scope>IDENTIFICATION</scope>
    <source>
        <strain evidence="8">subsp. vulgare</strain>
    </source>
</reference>
<reference evidence="9" key="1">
    <citation type="journal article" date="2012" name="Nature">
        <title>A physical, genetic and functional sequence assembly of the barley genome.</title>
        <authorList>
            <consortium name="The International Barley Genome Sequencing Consortium"/>
            <person name="Mayer K.F."/>
            <person name="Waugh R."/>
            <person name="Brown J.W."/>
            <person name="Schulman A."/>
            <person name="Langridge P."/>
            <person name="Platzer M."/>
            <person name="Fincher G.B."/>
            <person name="Muehlbauer G.J."/>
            <person name="Sato K."/>
            <person name="Close T.J."/>
            <person name="Wise R.P."/>
            <person name="Stein N."/>
        </authorList>
    </citation>
    <scope>NUCLEOTIDE SEQUENCE [LARGE SCALE GENOMIC DNA]</scope>
    <source>
        <strain evidence="9">cv. Morex</strain>
    </source>
</reference>
<evidence type="ECO:0000259" key="7">
    <source>
        <dbReference type="Pfam" id="PF03016"/>
    </source>
</evidence>
<evidence type="ECO:0000313" key="8">
    <source>
        <dbReference type="EnsemblPlants" id="HORVU.MOREX.r3.4HG0407280.1.CDS1"/>
    </source>
</evidence>
<dbReference type="Gramene" id="HORVU.MOREX.r2.4HG0339070.1">
    <property type="protein sequence ID" value="HORVU.MOREX.r2.4HG0339070.1.CDS.1"/>
    <property type="gene ID" value="HORVU.MOREX.r2.4HG0339070"/>
</dbReference>
<dbReference type="InterPro" id="IPR004263">
    <property type="entry name" value="Exostosin"/>
</dbReference>
<name>A0A8I6XKP6_HORVV</name>
<evidence type="ECO:0000256" key="5">
    <source>
        <dbReference type="ARBA" id="ARBA00023034"/>
    </source>
</evidence>
<keyword evidence="4" id="KW-0735">Signal-anchor</keyword>
<dbReference type="RefSeq" id="XP_044979722.1">
    <property type="nucleotide sequence ID" value="XM_045123787.1"/>
</dbReference>
<dbReference type="Gramene" id="HORVU.MOREX.r3.4HG0407280.1">
    <property type="protein sequence ID" value="HORVU.MOREX.r3.4HG0407280.1.CDS1"/>
    <property type="gene ID" value="HORVU.MOREX.r3.4HG0407280"/>
</dbReference>
<dbReference type="KEGG" id="hvg:123447205"/>
<dbReference type="Proteomes" id="UP000011116">
    <property type="component" value="Chromosome 4H"/>
</dbReference>
<dbReference type="EnsemblPlants" id="HORVU.MOREX.r3.4HG0407280.1">
    <property type="protein sequence ID" value="HORVU.MOREX.r3.4HG0407280.1.CDS1"/>
    <property type="gene ID" value="HORVU.MOREX.r3.4HG0407280"/>
</dbReference>
<organism evidence="8 9">
    <name type="scientific">Hordeum vulgare subsp. vulgare</name>
    <name type="common">Domesticated barley</name>
    <dbReference type="NCBI Taxonomy" id="112509"/>
    <lineage>
        <taxon>Eukaryota</taxon>
        <taxon>Viridiplantae</taxon>
        <taxon>Streptophyta</taxon>
        <taxon>Embryophyta</taxon>
        <taxon>Tracheophyta</taxon>
        <taxon>Spermatophyta</taxon>
        <taxon>Magnoliopsida</taxon>
        <taxon>Liliopsida</taxon>
        <taxon>Poales</taxon>
        <taxon>Poaceae</taxon>
        <taxon>BOP clade</taxon>
        <taxon>Pooideae</taxon>
        <taxon>Triticodae</taxon>
        <taxon>Triticeae</taxon>
        <taxon>Hordeinae</taxon>
        <taxon>Hordeum</taxon>
    </lineage>
</organism>
<keyword evidence="4" id="KW-0812">Transmembrane</keyword>